<evidence type="ECO:0000256" key="1">
    <source>
        <dbReference type="ARBA" id="ARBA00008001"/>
    </source>
</evidence>
<comment type="catalytic activity">
    <reaction evidence="12 13">
        <text>DNA(n) + a 2'-deoxyribonucleoside 5'-triphosphate = DNA(n+1) + diphosphate</text>
        <dbReference type="Rhea" id="RHEA:22508"/>
        <dbReference type="Rhea" id="RHEA-COMP:17339"/>
        <dbReference type="Rhea" id="RHEA-COMP:17340"/>
        <dbReference type="ChEBI" id="CHEBI:33019"/>
        <dbReference type="ChEBI" id="CHEBI:61560"/>
        <dbReference type="ChEBI" id="CHEBI:173112"/>
        <dbReference type="EC" id="2.7.7.49"/>
    </reaction>
</comment>
<evidence type="ECO:0000256" key="8">
    <source>
        <dbReference type="ARBA" id="ARBA00022842"/>
    </source>
</evidence>
<evidence type="ECO:0000313" key="17">
    <source>
        <dbReference type="Proteomes" id="UP001216638"/>
    </source>
</evidence>
<dbReference type="AlphaFoldDB" id="A0AAF0DUI1"/>
<protein>
    <recommendedName>
        <fullName evidence="3 13">Telomerase reverse transcriptase</fullName>
        <ecNumber evidence="2 13">2.7.7.49</ecNumber>
    </recommendedName>
    <alternativeName>
        <fullName evidence="13">Telomerase catalytic subunit</fullName>
    </alternativeName>
</protein>
<keyword evidence="17" id="KW-1185">Reference proteome</keyword>
<dbReference type="Pfam" id="PF00078">
    <property type="entry name" value="RVT_1"/>
    <property type="match status" value="1"/>
</dbReference>
<dbReference type="InterPro" id="IPR003545">
    <property type="entry name" value="Telomerase_RT"/>
</dbReference>
<feature type="region of interest" description="Disordered" evidence="14">
    <location>
        <begin position="178"/>
        <end position="204"/>
    </location>
</feature>
<dbReference type="SUPFAM" id="SSF56672">
    <property type="entry name" value="DNA/RNA polymerases"/>
    <property type="match status" value="1"/>
</dbReference>
<evidence type="ECO:0000259" key="15">
    <source>
        <dbReference type="PROSITE" id="PS50878"/>
    </source>
</evidence>
<evidence type="ECO:0000256" key="4">
    <source>
        <dbReference type="ARBA" id="ARBA00022454"/>
    </source>
</evidence>
<dbReference type="SMART" id="SM00975">
    <property type="entry name" value="Telomerase_RBD"/>
    <property type="match status" value="1"/>
</dbReference>
<dbReference type="GO" id="GO:0000781">
    <property type="term" value="C:chromosome, telomeric region"/>
    <property type="evidence" value="ECO:0007669"/>
    <property type="project" value="UniProtKB-SubCell"/>
</dbReference>
<evidence type="ECO:0000313" key="16">
    <source>
        <dbReference type="EMBL" id="WFC95617.1"/>
    </source>
</evidence>
<keyword evidence="11 13" id="KW-0539">Nucleus</keyword>
<keyword evidence="10 13" id="KW-0695">RNA-directed DNA polymerase</keyword>
<evidence type="ECO:0000256" key="5">
    <source>
        <dbReference type="ARBA" id="ARBA00022679"/>
    </source>
</evidence>
<dbReference type="Gene3D" id="3.30.70.2630">
    <property type="match status" value="1"/>
</dbReference>
<dbReference type="Pfam" id="PF12009">
    <property type="entry name" value="Telomerase_RBD"/>
    <property type="match status" value="1"/>
</dbReference>
<dbReference type="Gene3D" id="1.10.357.90">
    <property type="match status" value="1"/>
</dbReference>
<evidence type="ECO:0000256" key="10">
    <source>
        <dbReference type="ARBA" id="ARBA00022918"/>
    </source>
</evidence>
<dbReference type="PROSITE" id="PS50878">
    <property type="entry name" value="RT_POL"/>
    <property type="match status" value="1"/>
</dbReference>
<keyword evidence="6 13" id="KW-0548">Nucleotidyltransferase</keyword>
<dbReference type="Gene3D" id="1.10.132.70">
    <property type="match status" value="1"/>
</dbReference>
<dbReference type="CDD" id="cd01648">
    <property type="entry name" value="TERT"/>
    <property type="match status" value="1"/>
</dbReference>
<evidence type="ECO:0000256" key="3">
    <source>
        <dbReference type="ARBA" id="ARBA00016182"/>
    </source>
</evidence>
<evidence type="ECO:0000256" key="7">
    <source>
        <dbReference type="ARBA" id="ARBA00022723"/>
    </source>
</evidence>
<feature type="domain" description="Reverse transcriptase" evidence="15">
    <location>
        <begin position="498"/>
        <end position="808"/>
    </location>
</feature>
<dbReference type="GO" id="GO:0042162">
    <property type="term" value="F:telomeric DNA binding"/>
    <property type="evidence" value="ECO:0007669"/>
    <property type="project" value="TreeGrafter"/>
</dbReference>
<keyword evidence="9 13" id="KW-0779">Telomere</keyword>
<evidence type="ECO:0000256" key="6">
    <source>
        <dbReference type="ARBA" id="ARBA00022695"/>
    </source>
</evidence>
<dbReference type="GO" id="GO:0070034">
    <property type="term" value="F:telomerase RNA binding"/>
    <property type="evidence" value="ECO:0007669"/>
    <property type="project" value="TreeGrafter"/>
</dbReference>
<evidence type="ECO:0000256" key="12">
    <source>
        <dbReference type="ARBA" id="ARBA00048173"/>
    </source>
</evidence>
<proteinExistence type="inferred from homology"/>
<keyword evidence="7 13" id="KW-0479">Metal-binding</keyword>
<evidence type="ECO:0000256" key="14">
    <source>
        <dbReference type="SAM" id="MobiDB-lite"/>
    </source>
</evidence>
<dbReference type="InterPro" id="IPR000477">
    <property type="entry name" value="RT_dom"/>
</dbReference>
<comment type="similarity">
    <text evidence="1 13">Belongs to the reverse transcriptase family. Telomerase subfamily.</text>
</comment>
<feature type="region of interest" description="Disordered" evidence="14">
    <location>
        <begin position="319"/>
        <end position="345"/>
    </location>
</feature>
<keyword evidence="8 13" id="KW-0460">Magnesium</keyword>
<evidence type="ECO:0000256" key="9">
    <source>
        <dbReference type="ARBA" id="ARBA00022895"/>
    </source>
</evidence>
<dbReference type="GO" id="GO:0007004">
    <property type="term" value="P:telomere maintenance via telomerase"/>
    <property type="evidence" value="ECO:0007669"/>
    <property type="project" value="TreeGrafter"/>
</dbReference>
<organism evidence="16 17">
    <name type="scientific">Malassezia brasiliensis</name>
    <dbReference type="NCBI Taxonomy" id="1821822"/>
    <lineage>
        <taxon>Eukaryota</taxon>
        <taxon>Fungi</taxon>
        <taxon>Dikarya</taxon>
        <taxon>Basidiomycota</taxon>
        <taxon>Ustilaginomycotina</taxon>
        <taxon>Malasseziomycetes</taxon>
        <taxon>Malasseziales</taxon>
        <taxon>Malasseziaceae</taxon>
        <taxon>Malassezia</taxon>
    </lineage>
</organism>
<gene>
    <name evidence="16" type="ORF">MBRA1_002268</name>
</gene>
<evidence type="ECO:0000256" key="13">
    <source>
        <dbReference type="RuleBase" id="RU365061"/>
    </source>
</evidence>
<sequence length="994" mass="109041">MARRAAAAQATVFRHVLPQYYHRVVPLYAYVQAYAPDVLDAVAHCDAARALLDGLVGLVADAPPVDGDGLARVEAEGGAWTLLAALQHTQRVLLDARRTDVLTLGYRRDPIDGTVVHTHPNTVLTSIATSPAWHMLVQHLGVRRFVEMLLTTAYFAPLPHTHDCYAQLWGEPVVDRVPQKGAKRPADPPGVPAKRARRPAAPATSVAFRRTRLFSARPATVYGHGIVLGLPPHHVLNTPGPMHRRTACLARSVFPGEFAPRGGRWPRCLRRVRAALAAMVRRHDRFHYAAALDACCPTALPRLRPADLDALDDALVGPRTDPPVPASTQAPAAHDSARTRGLQQLARARSQGEPQFYRYATPHSRVCFYVRTVLRRVVPLALVGSRANRRALCRAAARLVCARRHERVTLHDALQSFRVSHCAWLGAGRARSAAAHARATALVHSVVHWLLEHLVLPLVRTTFYATETAAFRQRVLYFRQDLWARVSAPLLARLRSRLFERERDTGHAAPVAQVRLVPKDTSIRPIINLRRHTLGGSVNARLQTAFDVLALEAARRPGAYGAAVHGANAIHARLGAYKAALVATYGRVPMLYAVRADVRAAFDSLDHARLLRLVRALLAGGAAYVVQRYTQLKPALGRLARHTVRRAVDDAAYPRFLAVQPSARHAIVVDHVAYAMTDAAQVLAQVERHITQSVVRFGRDLYRQRVGVPQGSVLSTVLCNLLLADVERAAQLTSLEGCLMRYTDDFLFLTPSRTDAARFCRALHTDLPRHGCAVAPEKTLVNFDVAVGAALVPRIDAAAPVPWCGYTICPRTLAVRADVARYPFHFGDTLTVPPARRGAALAHRLLHAVRARTHVLFTSAQLNTPRDVYANLLEGAVVAGAKLHAYARALRPHRLRASVVCDAVHLAVRTTYPMVVSRLRLVPGECVTVTRAAVEWVGYVGFYAVLAARSTYADVAHALAHEVGRAKYAAVRRGLGRWALAEAQRCAAQVRARC</sequence>
<reference evidence="16" key="1">
    <citation type="submission" date="2023-03" db="EMBL/GenBank/DDBJ databases">
        <title>Mating type loci evolution in Malassezia.</title>
        <authorList>
            <person name="Coelho M.A."/>
        </authorList>
    </citation>
    <scope>NUCLEOTIDE SEQUENCE</scope>
    <source>
        <strain evidence="16">CBS 14135</strain>
    </source>
</reference>
<dbReference type="GO" id="GO:0046872">
    <property type="term" value="F:metal ion binding"/>
    <property type="evidence" value="ECO:0007669"/>
    <property type="project" value="UniProtKB-KW"/>
</dbReference>
<dbReference type="PANTHER" id="PTHR12066:SF0">
    <property type="entry name" value="TELOMERASE REVERSE TRANSCRIPTASE"/>
    <property type="match status" value="1"/>
</dbReference>
<dbReference type="PANTHER" id="PTHR12066">
    <property type="entry name" value="TELOMERASE REVERSE TRANSCRIPTASE"/>
    <property type="match status" value="1"/>
</dbReference>
<dbReference type="EC" id="2.7.7.49" evidence="2 13"/>
<dbReference type="EMBL" id="CP119952">
    <property type="protein sequence ID" value="WFC95617.1"/>
    <property type="molecule type" value="Genomic_DNA"/>
</dbReference>
<dbReference type="GO" id="GO:0003720">
    <property type="term" value="F:telomerase activity"/>
    <property type="evidence" value="ECO:0007669"/>
    <property type="project" value="InterPro"/>
</dbReference>
<dbReference type="InterPro" id="IPR043502">
    <property type="entry name" value="DNA/RNA_pol_sf"/>
</dbReference>
<accession>A0AAF0DUI1</accession>
<comment type="function">
    <text evidence="13">Telomerase is a ribonucleoprotein enzyme essential for the replication of chromosome termini in most eukaryotes. It elongates telomeres. It is a reverse transcriptase that adds simple sequence repeats to chromosome ends by copying a template sequence within the RNA component of the enzyme.</text>
</comment>
<dbReference type="GO" id="GO:0000333">
    <property type="term" value="C:telomerase catalytic core complex"/>
    <property type="evidence" value="ECO:0007669"/>
    <property type="project" value="TreeGrafter"/>
</dbReference>
<name>A0AAF0DUI1_9BASI</name>
<dbReference type="PRINTS" id="PR01365">
    <property type="entry name" value="TELOMERASERT"/>
</dbReference>
<keyword evidence="4 13" id="KW-0158">Chromosome</keyword>
<dbReference type="InterPro" id="IPR021891">
    <property type="entry name" value="Telomerase_RBD"/>
</dbReference>
<keyword evidence="5 13" id="KW-0808">Transferase</keyword>
<dbReference type="Proteomes" id="UP001216638">
    <property type="component" value="Chromosome 2"/>
</dbReference>
<evidence type="ECO:0000256" key="11">
    <source>
        <dbReference type="ARBA" id="ARBA00023242"/>
    </source>
</evidence>
<evidence type="ECO:0000256" key="2">
    <source>
        <dbReference type="ARBA" id="ARBA00012493"/>
    </source>
</evidence>
<comment type="subcellular location">
    <subcellularLocation>
        <location evidence="13">Nucleus</location>
    </subcellularLocation>
    <subcellularLocation>
        <location evidence="13">Chromosome</location>
        <location evidence="13">Telomere</location>
    </subcellularLocation>
</comment>